<dbReference type="InterPro" id="IPR001647">
    <property type="entry name" value="HTH_TetR"/>
</dbReference>
<dbReference type="PANTHER" id="PTHR30055">
    <property type="entry name" value="HTH-TYPE TRANSCRIPTIONAL REGULATOR RUTR"/>
    <property type="match status" value="1"/>
</dbReference>
<keyword evidence="4" id="KW-0804">Transcription</keyword>
<dbReference type="Gene3D" id="1.10.357.10">
    <property type="entry name" value="Tetracycline Repressor, domain 2"/>
    <property type="match status" value="1"/>
</dbReference>
<keyword evidence="3 5" id="KW-0238">DNA-binding</keyword>
<dbReference type="GO" id="GO:0003700">
    <property type="term" value="F:DNA-binding transcription factor activity"/>
    <property type="evidence" value="ECO:0007669"/>
    <property type="project" value="TreeGrafter"/>
</dbReference>
<evidence type="ECO:0000313" key="7">
    <source>
        <dbReference type="EMBL" id="MDX3129422.1"/>
    </source>
</evidence>
<feature type="domain" description="HTH tetR-type" evidence="6">
    <location>
        <begin position="9"/>
        <end position="69"/>
    </location>
</feature>
<dbReference type="Pfam" id="PF00440">
    <property type="entry name" value="TetR_N"/>
    <property type="match status" value="1"/>
</dbReference>
<dbReference type="SUPFAM" id="SSF48498">
    <property type="entry name" value="Tetracyclin repressor-like, C-terminal domain"/>
    <property type="match status" value="1"/>
</dbReference>
<keyword evidence="1" id="KW-0678">Repressor</keyword>
<evidence type="ECO:0000256" key="2">
    <source>
        <dbReference type="ARBA" id="ARBA00023015"/>
    </source>
</evidence>
<dbReference type="GO" id="GO:0000976">
    <property type="term" value="F:transcription cis-regulatory region binding"/>
    <property type="evidence" value="ECO:0007669"/>
    <property type="project" value="TreeGrafter"/>
</dbReference>
<dbReference type="InterPro" id="IPR036271">
    <property type="entry name" value="Tet_transcr_reg_TetR-rel_C_sf"/>
</dbReference>
<dbReference type="InterPro" id="IPR039538">
    <property type="entry name" value="BetI_C"/>
</dbReference>
<proteinExistence type="predicted"/>
<reference evidence="7" key="1">
    <citation type="journal article" date="2023" name="Microb. Genom.">
        <title>Mesoterricola silvestris gen. nov., sp. nov., Mesoterricola sediminis sp. nov., Geothrix oryzae sp. nov., Geothrix edaphica sp. nov., Geothrix rubra sp. nov., and Geothrix limicola sp. nov., six novel members of Acidobacteriota isolated from soils.</title>
        <authorList>
            <person name="Weisberg A.J."/>
            <person name="Pearce E."/>
            <person name="Kramer C.G."/>
            <person name="Chang J.H."/>
            <person name="Clarke C.R."/>
        </authorList>
    </citation>
    <scope>NUCLEOTIDE SEQUENCE</scope>
    <source>
        <strain evidence="7">ND06-05F</strain>
    </source>
</reference>
<name>A0AAJ2PLS7_9ACTN</name>
<dbReference type="EMBL" id="JARAWN010000023">
    <property type="protein sequence ID" value="MDX3129422.1"/>
    <property type="molecule type" value="Genomic_DNA"/>
</dbReference>
<organism evidence="7 8">
    <name type="scientific">Streptomyces europaeiscabiei</name>
    <dbReference type="NCBI Taxonomy" id="146819"/>
    <lineage>
        <taxon>Bacteria</taxon>
        <taxon>Bacillati</taxon>
        <taxon>Actinomycetota</taxon>
        <taxon>Actinomycetes</taxon>
        <taxon>Kitasatosporales</taxon>
        <taxon>Streptomycetaceae</taxon>
        <taxon>Streptomyces</taxon>
    </lineage>
</organism>
<keyword evidence="2" id="KW-0805">Transcription regulation</keyword>
<dbReference type="PRINTS" id="PR00455">
    <property type="entry name" value="HTHTETR"/>
</dbReference>
<evidence type="ECO:0000259" key="6">
    <source>
        <dbReference type="PROSITE" id="PS50977"/>
    </source>
</evidence>
<evidence type="ECO:0000313" key="8">
    <source>
        <dbReference type="Proteomes" id="UP001273589"/>
    </source>
</evidence>
<accession>A0AAJ2PLS7</accession>
<dbReference type="GO" id="GO:0045892">
    <property type="term" value="P:negative regulation of DNA-templated transcription"/>
    <property type="evidence" value="ECO:0007669"/>
    <property type="project" value="UniProtKB-ARBA"/>
</dbReference>
<evidence type="ECO:0000256" key="3">
    <source>
        <dbReference type="ARBA" id="ARBA00023125"/>
    </source>
</evidence>
<dbReference type="PROSITE" id="PS50977">
    <property type="entry name" value="HTH_TETR_2"/>
    <property type="match status" value="1"/>
</dbReference>
<dbReference type="SUPFAM" id="SSF46689">
    <property type="entry name" value="Homeodomain-like"/>
    <property type="match status" value="1"/>
</dbReference>
<evidence type="ECO:0000256" key="4">
    <source>
        <dbReference type="ARBA" id="ARBA00023163"/>
    </source>
</evidence>
<dbReference type="Pfam" id="PF13977">
    <property type="entry name" value="TetR_C_6"/>
    <property type="match status" value="1"/>
</dbReference>
<dbReference type="InterPro" id="IPR050109">
    <property type="entry name" value="HTH-type_TetR-like_transc_reg"/>
</dbReference>
<dbReference type="RefSeq" id="WP_319689941.1">
    <property type="nucleotide sequence ID" value="NZ_JARAWN010000023.1"/>
</dbReference>
<evidence type="ECO:0000256" key="1">
    <source>
        <dbReference type="ARBA" id="ARBA00022491"/>
    </source>
</evidence>
<dbReference type="Gene3D" id="1.10.10.60">
    <property type="entry name" value="Homeodomain-like"/>
    <property type="match status" value="1"/>
</dbReference>
<evidence type="ECO:0000256" key="5">
    <source>
        <dbReference type="PROSITE-ProRule" id="PRU00335"/>
    </source>
</evidence>
<dbReference type="PANTHER" id="PTHR30055:SF146">
    <property type="entry name" value="HTH-TYPE TRANSCRIPTIONAL DUAL REGULATOR CECR"/>
    <property type="match status" value="1"/>
</dbReference>
<protein>
    <submittedName>
        <fullName evidence="7">TetR/AcrR family transcriptional regulator</fullName>
    </submittedName>
</protein>
<feature type="DNA-binding region" description="H-T-H motif" evidence="5">
    <location>
        <begin position="32"/>
        <end position="51"/>
    </location>
</feature>
<sequence length="203" mass="22251">MTVDEDRVATRKNQIFEAAAVVFARQGYHNARMDDVVKAAGVSKGGLYWYFKSKEELATGLVHQMLAHEADAMQAVMDSQTPAADRLQHLVRAFAGELMKNPDRGPLALELLALARTIPDIRTCFDSHHEQFVEQIATLLTQMGSSGAGGPDTHTAALAFASMIDGMVLRWTLARSPFDLESALWEATLVLLRGMAAPQPRTE</sequence>
<dbReference type="InterPro" id="IPR009057">
    <property type="entry name" value="Homeodomain-like_sf"/>
</dbReference>
<dbReference type="FunFam" id="1.10.10.60:FF:000141">
    <property type="entry name" value="TetR family transcriptional regulator"/>
    <property type="match status" value="1"/>
</dbReference>
<comment type="caution">
    <text evidence="7">The sequence shown here is derived from an EMBL/GenBank/DDBJ whole genome shotgun (WGS) entry which is preliminary data.</text>
</comment>
<dbReference type="AlphaFoldDB" id="A0AAJ2PLS7"/>
<dbReference type="Proteomes" id="UP001273589">
    <property type="component" value="Unassembled WGS sequence"/>
</dbReference>
<gene>
    <name evidence="7" type="ORF">PV367_06295</name>
</gene>